<dbReference type="InterPro" id="IPR031656">
    <property type="entry name" value="DAO_C"/>
</dbReference>
<dbReference type="GO" id="GO:0004368">
    <property type="term" value="F:glycerol-3-phosphate dehydrogenase (quinone) activity"/>
    <property type="evidence" value="ECO:0007669"/>
    <property type="project" value="UniProtKB-EC"/>
</dbReference>
<dbReference type="InterPro" id="IPR006076">
    <property type="entry name" value="FAD-dep_OxRdtase"/>
</dbReference>
<evidence type="ECO:0000313" key="14">
    <source>
        <dbReference type="Proteomes" id="UP001139263"/>
    </source>
</evidence>
<dbReference type="GO" id="GO:0046168">
    <property type="term" value="P:glycerol-3-phosphate catabolic process"/>
    <property type="evidence" value="ECO:0007669"/>
    <property type="project" value="TreeGrafter"/>
</dbReference>
<dbReference type="Pfam" id="PF16901">
    <property type="entry name" value="DAO_C"/>
    <property type="match status" value="1"/>
</dbReference>
<keyword evidence="14" id="KW-1185">Reference proteome</keyword>
<dbReference type="PRINTS" id="PR01001">
    <property type="entry name" value="FADG3PDH"/>
</dbReference>
<comment type="pathway">
    <text evidence="2">Polyol metabolism; glycerol degradation via glycerol kinase pathway; glycerone phosphate from sn-glycerol 3-phosphate (aerobic route): step 1/1.</text>
</comment>
<evidence type="ECO:0000256" key="5">
    <source>
        <dbReference type="ARBA" id="ARBA00017956"/>
    </source>
</evidence>
<dbReference type="Pfam" id="PF01266">
    <property type="entry name" value="DAO"/>
    <property type="match status" value="1"/>
</dbReference>
<evidence type="ECO:0000256" key="9">
    <source>
        <dbReference type="ARBA" id="ARBA00023002"/>
    </source>
</evidence>
<organism evidence="13 14">
    <name type="scientific">Sulfoacidibacillus ferrooxidans</name>
    <dbReference type="NCBI Taxonomy" id="2005001"/>
    <lineage>
        <taxon>Bacteria</taxon>
        <taxon>Bacillati</taxon>
        <taxon>Bacillota</taxon>
        <taxon>Bacilli</taxon>
        <taxon>Bacillales</taxon>
        <taxon>Alicyclobacillaceae</taxon>
        <taxon>Sulfoacidibacillus</taxon>
    </lineage>
</organism>
<keyword evidence="8" id="KW-0274">FAD</keyword>
<evidence type="ECO:0000256" key="4">
    <source>
        <dbReference type="ARBA" id="ARBA00013029"/>
    </source>
</evidence>
<reference evidence="13" key="1">
    <citation type="submission" date="2022-03" db="EMBL/GenBank/DDBJ databases">
        <title>Draft Genome Sequence of Firmicute Strain S0AB, a Heterotrophic Iron/Sulfur-Oxidizing Extreme Acidophile.</title>
        <authorList>
            <person name="Vergara E."/>
            <person name="Pakostova E."/>
            <person name="Johnson D.B."/>
            <person name="Holmes D.S."/>
        </authorList>
    </citation>
    <scope>NUCLEOTIDE SEQUENCE</scope>
    <source>
        <strain evidence="13">S0AB</strain>
    </source>
</reference>
<dbReference type="AlphaFoldDB" id="A0A9X1V7P8"/>
<evidence type="ECO:0000259" key="12">
    <source>
        <dbReference type="Pfam" id="PF16901"/>
    </source>
</evidence>
<dbReference type="PROSITE" id="PS00978">
    <property type="entry name" value="FAD_G3PDH_2"/>
    <property type="match status" value="1"/>
</dbReference>
<dbReference type="EMBL" id="JALBUF010000001">
    <property type="protein sequence ID" value="MCI0182539.1"/>
    <property type="molecule type" value="Genomic_DNA"/>
</dbReference>
<dbReference type="PANTHER" id="PTHR11985">
    <property type="entry name" value="GLYCEROL-3-PHOSPHATE DEHYDROGENASE"/>
    <property type="match status" value="1"/>
</dbReference>
<keyword evidence="7" id="KW-0319">Glycerol metabolism</keyword>
<accession>A0A9X1V7P8</accession>
<evidence type="ECO:0000256" key="6">
    <source>
        <dbReference type="ARBA" id="ARBA00022630"/>
    </source>
</evidence>
<gene>
    <name evidence="13" type="ORF">MM817_00799</name>
</gene>
<evidence type="ECO:0000256" key="10">
    <source>
        <dbReference type="ARBA" id="ARBA00049055"/>
    </source>
</evidence>
<dbReference type="Proteomes" id="UP001139263">
    <property type="component" value="Unassembled WGS sequence"/>
</dbReference>
<dbReference type="Gene3D" id="3.30.9.10">
    <property type="entry name" value="D-Amino Acid Oxidase, subunit A, domain 2"/>
    <property type="match status" value="1"/>
</dbReference>
<evidence type="ECO:0000313" key="13">
    <source>
        <dbReference type="EMBL" id="MCI0182539.1"/>
    </source>
</evidence>
<evidence type="ECO:0000259" key="11">
    <source>
        <dbReference type="Pfam" id="PF01266"/>
    </source>
</evidence>
<feature type="domain" description="Alpha-glycerophosphate oxidase C-terminal" evidence="12">
    <location>
        <begin position="416"/>
        <end position="503"/>
    </location>
</feature>
<dbReference type="EC" id="1.1.5.3" evidence="4"/>
<name>A0A9X1V7P8_9BACL</name>
<evidence type="ECO:0000256" key="1">
    <source>
        <dbReference type="ARBA" id="ARBA00001974"/>
    </source>
</evidence>
<comment type="cofactor">
    <cofactor evidence="1">
        <name>FAD</name>
        <dbReference type="ChEBI" id="CHEBI:57692"/>
    </cofactor>
</comment>
<dbReference type="InterPro" id="IPR036188">
    <property type="entry name" value="FAD/NAD-bd_sf"/>
</dbReference>
<dbReference type="Gene3D" id="3.50.50.60">
    <property type="entry name" value="FAD/NAD(P)-binding domain"/>
    <property type="match status" value="1"/>
</dbReference>
<comment type="similarity">
    <text evidence="3">Belongs to the FAD-dependent glycerol-3-phosphate dehydrogenase family.</text>
</comment>
<dbReference type="InterPro" id="IPR038299">
    <property type="entry name" value="DAO_C_sf"/>
</dbReference>
<keyword evidence="6" id="KW-0285">Flavoprotein</keyword>
<evidence type="ECO:0000256" key="7">
    <source>
        <dbReference type="ARBA" id="ARBA00022798"/>
    </source>
</evidence>
<dbReference type="GO" id="GO:0006071">
    <property type="term" value="P:glycerol metabolic process"/>
    <property type="evidence" value="ECO:0007669"/>
    <property type="project" value="UniProtKB-KW"/>
</dbReference>
<proteinExistence type="inferred from homology"/>
<evidence type="ECO:0000256" key="8">
    <source>
        <dbReference type="ARBA" id="ARBA00022827"/>
    </source>
</evidence>
<evidence type="ECO:0000256" key="3">
    <source>
        <dbReference type="ARBA" id="ARBA00007330"/>
    </source>
</evidence>
<comment type="catalytic activity">
    <reaction evidence="10">
        <text>a quinone + sn-glycerol 3-phosphate = dihydroxyacetone phosphate + a quinol</text>
        <dbReference type="Rhea" id="RHEA:18977"/>
        <dbReference type="ChEBI" id="CHEBI:24646"/>
        <dbReference type="ChEBI" id="CHEBI:57597"/>
        <dbReference type="ChEBI" id="CHEBI:57642"/>
        <dbReference type="ChEBI" id="CHEBI:132124"/>
        <dbReference type="EC" id="1.1.5.3"/>
    </reaction>
</comment>
<dbReference type="SUPFAM" id="SSF51905">
    <property type="entry name" value="FAD/NAD(P)-binding domain"/>
    <property type="match status" value="1"/>
</dbReference>
<protein>
    <recommendedName>
        <fullName evidence="5">Aerobic glycerol-3-phosphate dehydrogenase</fullName>
        <ecNumber evidence="4">1.1.5.3</ecNumber>
    </recommendedName>
</protein>
<evidence type="ECO:0000256" key="2">
    <source>
        <dbReference type="ARBA" id="ARBA00004977"/>
    </source>
</evidence>
<comment type="caution">
    <text evidence="13">The sequence shown here is derived from an EMBL/GenBank/DDBJ whole genome shotgun (WGS) entry which is preliminary data.</text>
</comment>
<feature type="domain" description="FAD dependent oxidoreductase" evidence="11">
    <location>
        <begin position="16"/>
        <end position="369"/>
    </location>
</feature>
<dbReference type="InterPro" id="IPR000447">
    <property type="entry name" value="G3P_DH_FAD-dep"/>
</dbReference>
<dbReference type="PANTHER" id="PTHR11985:SF35">
    <property type="entry name" value="ANAEROBIC GLYCEROL-3-PHOSPHATE DEHYDROGENASE SUBUNIT A"/>
    <property type="match status" value="1"/>
</dbReference>
<dbReference type="RefSeq" id="WP_241712124.1">
    <property type="nucleotide sequence ID" value="NZ_JALBUF010000001.1"/>
</dbReference>
<keyword evidence="9" id="KW-0560">Oxidoreductase</keyword>
<sequence>MRQRQEVWSQLQQSWDLIVIGGGITGAGVFAEASRRGLRCLLLEQRDYASGTSSRSGKLVHGGLRYLKQGQIKLTLQSVREREHLLARYPGMVERLPFLMPLASASVSSRITLKTGLSLYDLMAGRRTHHFRTAEQVLREIPGMESVSCFGGYQFEDAKTDDARLVLRVIEEGQQHGGSSVNYAKVTELMRDRQGQILGVTVCDECSGQYAEIKSSLVINCTGIWTDQPPFAVQNGPPLRKLRGSHLLLQQHRLPLQGAVSFFHPRDSRPVYAYPWEGVILFGTTDIEHMQSLDTEPHMTGVEGTYLFEALTAQFPHAKLRVEDVLSVYSGVRSVIDTGKENPSEESREHAIWADSGFVSVTGGKLTTYRQLAVAVLHAAKLWLRGSYGVARKSNVQEIKIPPLEKIDGHGQLQSVHRLMQRYEDDVVREIWGNTSLEAQESLAGTGISLAELMYAARSEQVVHLDDLLWRRTRLGLIVHEGGVGLLPELKQPIASMLGWGEEMWTAEVTRYQNLWQSAYSPRLLSVQSHEKG</sequence>
<dbReference type="Gene3D" id="1.10.8.870">
    <property type="entry name" value="Alpha-glycerophosphate oxidase, cap domain"/>
    <property type="match status" value="1"/>
</dbReference>